<keyword evidence="4" id="KW-1185">Reference proteome</keyword>
<dbReference type="InterPro" id="IPR032383">
    <property type="entry name" value="DUF4875"/>
</dbReference>
<accession>A0ABW7IZV0</accession>
<gene>
    <name evidence="3" type="ORF">ACGRQ9_17275</name>
</gene>
<feature type="chain" id="PRO_5046441583" description="DUF4875 domain-containing protein" evidence="1">
    <location>
        <begin position="24"/>
        <end position="199"/>
    </location>
</feature>
<feature type="signal peptide" evidence="1">
    <location>
        <begin position="1"/>
        <end position="23"/>
    </location>
</feature>
<dbReference type="PROSITE" id="PS51257">
    <property type="entry name" value="PROKAR_LIPOPROTEIN"/>
    <property type="match status" value="1"/>
</dbReference>
<dbReference type="RefSeq" id="WP_394608708.1">
    <property type="nucleotide sequence ID" value="NZ_JBIHSN010000003.1"/>
</dbReference>
<evidence type="ECO:0000313" key="3">
    <source>
        <dbReference type="EMBL" id="MFH0267199.1"/>
    </source>
</evidence>
<keyword evidence="1" id="KW-0732">Signal</keyword>
<dbReference type="EMBL" id="JBIHSN010000003">
    <property type="protein sequence ID" value="MFH0267199.1"/>
    <property type="molecule type" value="Genomic_DNA"/>
</dbReference>
<evidence type="ECO:0000259" key="2">
    <source>
        <dbReference type="Pfam" id="PF16175"/>
    </source>
</evidence>
<dbReference type="Pfam" id="PF16175">
    <property type="entry name" value="DUF4875"/>
    <property type="match status" value="1"/>
</dbReference>
<proteinExistence type="predicted"/>
<protein>
    <recommendedName>
        <fullName evidence="2">DUF4875 domain-containing protein</fullName>
    </recommendedName>
</protein>
<dbReference type="Proteomes" id="UP001607151">
    <property type="component" value="Unassembled WGS sequence"/>
</dbReference>
<organism evidence="3 4">
    <name type="scientific">Vibrio rumoiensis</name>
    <dbReference type="NCBI Taxonomy" id="76258"/>
    <lineage>
        <taxon>Bacteria</taxon>
        <taxon>Pseudomonadati</taxon>
        <taxon>Pseudomonadota</taxon>
        <taxon>Gammaproteobacteria</taxon>
        <taxon>Vibrionales</taxon>
        <taxon>Vibrionaceae</taxon>
        <taxon>Vibrio</taxon>
    </lineage>
</organism>
<sequence>MKSFSFLLATIVGLVTLSLSGCGDTVTKPQAYNAEPLPVEITENNIQMKGSDQKYLTVNIKALISPRGTTKAQRASTAIDLAYEAYEKQENASAIFVYLYDEVLPNSGTVSRVNLYPKKCGMLEDDCNNIQWDVYVSDNSPSNLEIKVTAGWWHMRDRFQKNGMTDEDALTNFIASTLKISANEVTLFNYNDYSNHETF</sequence>
<reference evidence="3 4" key="1">
    <citation type="submission" date="2024-10" db="EMBL/GenBank/DDBJ databases">
        <authorList>
            <person name="Yibar A."/>
            <person name="Saticioglu I.B."/>
            <person name="Duman M."/>
            <person name="Ajmi N."/>
            <person name="Gurler F."/>
            <person name="Ay H."/>
            <person name="Onuk E."/>
            <person name="Guler S."/>
            <person name="Romalde J.L."/>
        </authorList>
    </citation>
    <scope>NUCLEOTIDE SEQUENCE [LARGE SCALE GENOMIC DNA]</scope>
    <source>
        <strain evidence="3 4">14-MA-B</strain>
    </source>
</reference>
<feature type="domain" description="DUF4875" evidence="2">
    <location>
        <begin position="52"/>
        <end position="187"/>
    </location>
</feature>
<evidence type="ECO:0000313" key="4">
    <source>
        <dbReference type="Proteomes" id="UP001607151"/>
    </source>
</evidence>
<name>A0ABW7IZV0_9VIBR</name>
<dbReference type="Gene3D" id="6.10.20.130">
    <property type="match status" value="1"/>
</dbReference>
<comment type="caution">
    <text evidence="3">The sequence shown here is derived from an EMBL/GenBank/DDBJ whole genome shotgun (WGS) entry which is preliminary data.</text>
</comment>
<evidence type="ECO:0000256" key="1">
    <source>
        <dbReference type="SAM" id="SignalP"/>
    </source>
</evidence>